<gene>
    <name evidence="1" type="ORF">GCM10022421_15050</name>
</gene>
<evidence type="ECO:0000313" key="1">
    <source>
        <dbReference type="EMBL" id="GAA3708931.1"/>
    </source>
</evidence>
<dbReference type="RefSeq" id="WP_344963876.1">
    <property type="nucleotide sequence ID" value="NZ_BAABDS010000025.1"/>
</dbReference>
<keyword evidence="2" id="KW-1185">Reference proteome</keyword>
<name>A0ABP7DSK1_9GAMM</name>
<dbReference type="EMBL" id="BAABDS010000025">
    <property type="protein sequence ID" value="GAA3708931.1"/>
    <property type="molecule type" value="Genomic_DNA"/>
</dbReference>
<reference evidence="2" key="1">
    <citation type="journal article" date="2019" name="Int. J. Syst. Evol. Microbiol.">
        <title>The Global Catalogue of Microorganisms (GCM) 10K type strain sequencing project: providing services to taxonomists for standard genome sequencing and annotation.</title>
        <authorList>
            <consortium name="The Broad Institute Genomics Platform"/>
            <consortium name="The Broad Institute Genome Sequencing Center for Infectious Disease"/>
            <person name="Wu L."/>
            <person name="Ma J."/>
        </authorList>
    </citation>
    <scope>NUCLEOTIDE SEQUENCE [LARGE SCALE GENOMIC DNA]</scope>
    <source>
        <strain evidence="2">JCM 17329</strain>
    </source>
</reference>
<comment type="caution">
    <text evidence="1">The sequence shown here is derived from an EMBL/GenBank/DDBJ whole genome shotgun (WGS) entry which is preliminary data.</text>
</comment>
<proteinExistence type="predicted"/>
<protein>
    <submittedName>
        <fullName evidence="1">Uncharacterized protein</fullName>
    </submittedName>
</protein>
<sequence length="58" mass="6620">MTEERDKFVLAGNVAELQALFDTHTTRIITDFYVTHGQSEYLADGCRITDRLRDIATT</sequence>
<evidence type="ECO:0000313" key="2">
    <source>
        <dbReference type="Proteomes" id="UP001501479"/>
    </source>
</evidence>
<dbReference type="Proteomes" id="UP001501479">
    <property type="component" value="Unassembled WGS sequence"/>
</dbReference>
<organism evidence="1 2">
    <name type="scientific">Oceanisphaera sediminis</name>
    <dbReference type="NCBI Taxonomy" id="981381"/>
    <lineage>
        <taxon>Bacteria</taxon>
        <taxon>Pseudomonadati</taxon>
        <taxon>Pseudomonadota</taxon>
        <taxon>Gammaproteobacteria</taxon>
        <taxon>Aeromonadales</taxon>
        <taxon>Aeromonadaceae</taxon>
        <taxon>Oceanisphaera</taxon>
    </lineage>
</organism>
<accession>A0ABP7DSK1</accession>